<dbReference type="EMBL" id="AZBU02000007">
    <property type="protein sequence ID" value="TKR69366.1"/>
    <property type="molecule type" value="Genomic_DNA"/>
</dbReference>
<sequence length="263" mass="29840">MKVTSSTTAFSTSSDVGEPKKTVRLLGSVTSKAYVVATVAPVIVALLLSFAVGFAFDYGTLLNYEWTCGKALLPSISRVINLPKERTICNLVLIGHVFLRPMFTLHYYQVCRRPAEKVRYPTIFKILLASVPISNICEFIFTAALTVCGERENSQLHVTFFCLFCCSCNVYFVIVTLMFRTSHFYTWHKNASLSFKLKAALVIINFILLPTTSLFFVLYWQLCVSFAYDVFAILEYTTVIIIITFHMTAVLDFDYRYAFVISK</sequence>
<dbReference type="GO" id="GO:0005789">
    <property type="term" value="C:endoplasmic reticulum membrane"/>
    <property type="evidence" value="ECO:0007669"/>
    <property type="project" value="TreeGrafter"/>
</dbReference>
<feature type="domain" description="CWH43-like N-terminal" evidence="2">
    <location>
        <begin position="35"/>
        <end position="254"/>
    </location>
</feature>
<accession>A0A4U5MJ25</accession>
<dbReference type="GO" id="GO:0000139">
    <property type="term" value="C:Golgi membrane"/>
    <property type="evidence" value="ECO:0007669"/>
    <property type="project" value="InterPro"/>
</dbReference>
<feature type="transmembrane region" description="Helical" evidence="1">
    <location>
        <begin position="199"/>
        <end position="220"/>
    </location>
</feature>
<keyword evidence="1" id="KW-0472">Membrane</keyword>
<comment type="caution">
    <text evidence="3">The sequence shown here is derived from an EMBL/GenBank/DDBJ whole genome shotgun (WGS) entry which is preliminary data.</text>
</comment>
<name>A0A4U5MJ25_STECR</name>
<reference evidence="3 4" key="2">
    <citation type="journal article" date="2019" name="G3 (Bethesda)">
        <title>Hybrid Assembly of the Genome of the Entomopathogenic Nematode Steinernema carpocapsae Identifies the X-Chromosome.</title>
        <authorList>
            <person name="Serra L."/>
            <person name="Macchietto M."/>
            <person name="Macias-Munoz A."/>
            <person name="McGill C.J."/>
            <person name="Rodriguez I.M."/>
            <person name="Rodriguez B."/>
            <person name="Murad R."/>
            <person name="Mortazavi A."/>
        </authorList>
    </citation>
    <scope>NUCLEOTIDE SEQUENCE [LARGE SCALE GENOMIC DNA]</scope>
    <source>
        <strain evidence="3 4">ALL</strain>
    </source>
</reference>
<evidence type="ECO:0000313" key="3">
    <source>
        <dbReference type="EMBL" id="TKR69366.1"/>
    </source>
</evidence>
<protein>
    <recommendedName>
        <fullName evidence="2">CWH43-like N-terminal domain-containing protein</fullName>
    </recommendedName>
</protein>
<feature type="transmembrane region" description="Helical" evidence="1">
    <location>
        <begin position="122"/>
        <end position="146"/>
    </location>
</feature>
<evidence type="ECO:0000256" key="1">
    <source>
        <dbReference type="SAM" id="Phobius"/>
    </source>
</evidence>
<feature type="transmembrane region" description="Helical" evidence="1">
    <location>
        <begin position="226"/>
        <end position="253"/>
    </location>
</feature>
<dbReference type="InterPro" id="IPR019402">
    <property type="entry name" value="CWH43_N"/>
</dbReference>
<gene>
    <name evidence="3" type="ORF">L596_021539</name>
</gene>
<feature type="transmembrane region" description="Helical" evidence="1">
    <location>
        <begin position="91"/>
        <end position="110"/>
    </location>
</feature>
<dbReference type="PANTHER" id="PTHR12892">
    <property type="entry name" value="FGF RECEPTOR ACTIVATING PROTEIN 1"/>
    <property type="match status" value="1"/>
</dbReference>
<dbReference type="PANTHER" id="PTHR12892:SF12">
    <property type="entry name" value="RHOMBOID DOMAIN-CONTAINING PROTEIN"/>
    <property type="match status" value="1"/>
</dbReference>
<feature type="transmembrane region" description="Helical" evidence="1">
    <location>
        <begin position="33"/>
        <end position="56"/>
    </location>
</feature>
<evidence type="ECO:0000313" key="4">
    <source>
        <dbReference type="Proteomes" id="UP000298663"/>
    </source>
</evidence>
<keyword evidence="1" id="KW-0812">Transmembrane</keyword>
<reference evidence="3 4" key="1">
    <citation type="journal article" date="2015" name="Genome Biol.">
        <title>Comparative genomics of Steinernema reveals deeply conserved gene regulatory networks.</title>
        <authorList>
            <person name="Dillman A.R."/>
            <person name="Macchietto M."/>
            <person name="Porter C.F."/>
            <person name="Rogers A."/>
            <person name="Williams B."/>
            <person name="Antoshechkin I."/>
            <person name="Lee M.M."/>
            <person name="Goodwin Z."/>
            <person name="Lu X."/>
            <person name="Lewis E.E."/>
            <person name="Goodrich-Blair H."/>
            <person name="Stock S.P."/>
            <person name="Adams B.J."/>
            <person name="Sternberg P.W."/>
            <person name="Mortazavi A."/>
        </authorList>
    </citation>
    <scope>NUCLEOTIDE SEQUENCE [LARGE SCALE GENOMIC DNA]</scope>
    <source>
        <strain evidence="3 4">ALL</strain>
    </source>
</reference>
<dbReference type="OrthoDB" id="5852423at2759"/>
<keyword evidence="4" id="KW-1185">Reference proteome</keyword>
<dbReference type="Proteomes" id="UP000298663">
    <property type="component" value="Unassembled WGS sequence"/>
</dbReference>
<keyword evidence="1" id="KW-1133">Transmembrane helix</keyword>
<dbReference type="Pfam" id="PF10277">
    <property type="entry name" value="Frag1"/>
    <property type="match status" value="1"/>
</dbReference>
<proteinExistence type="predicted"/>
<dbReference type="GO" id="GO:0006506">
    <property type="term" value="P:GPI anchor biosynthetic process"/>
    <property type="evidence" value="ECO:0007669"/>
    <property type="project" value="TreeGrafter"/>
</dbReference>
<organism evidence="3 4">
    <name type="scientific">Steinernema carpocapsae</name>
    <name type="common">Entomopathogenic nematode</name>
    <dbReference type="NCBI Taxonomy" id="34508"/>
    <lineage>
        <taxon>Eukaryota</taxon>
        <taxon>Metazoa</taxon>
        <taxon>Ecdysozoa</taxon>
        <taxon>Nematoda</taxon>
        <taxon>Chromadorea</taxon>
        <taxon>Rhabditida</taxon>
        <taxon>Tylenchina</taxon>
        <taxon>Panagrolaimomorpha</taxon>
        <taxon>Strongyloidoidea</taxon>
        <taxon>Steinernematidae</taxon>
        <taxon>Steinernema</taxon>
    </lineage>
</organism>
<dbReference type="AlphaFoldDB" id="A0A4U5MJ25"/>
<feature type="transmembrane region" description="Helical" evidence="1">
    <location>
        <begin position="158"/>
        <end position="179"/>
    </location>
</feature>
<dbReference type="InterPro" id="IPR039545">
    <property type="entry name" value="PGAP2"/>
</dbReference>
<evidence type="ECO:0000259" key="2">
    <source>
        <dbReference type="Pfam" id="PF10277"/>
    </source>
</evidence>